<dbReference type="NCBIfam" id="NF003573">
    <property type="entry name" value="PRK05246.1"/>
    <property type="match status" value="1"/>
</dbReference>
<keyword evidence="4 10" id="KW-0317">Glutathione biosynthesis</keyword>
<gene>
    <name evidence="10" type="primary">gshB</name>
    <name evidence="12" type="ORF">FHS30_000099</name>
</gene>
<comment type="cofactor">
    <cofactor evidence="2">
        <name>Mg(2+)</name>
        <dbReference type="ChEBI" id="CHEBI:18420"/>
    </cofactor>
</comment>
<dbReference type="HAMAP" id="MF_00162">
    <property type="entry name" value="GSH_S"/>
    <property type="match status" value="1"/>
</dbReference>
<keyword evidence="8" id="KW-0460">Magnesium</keyword>
<dbReference type="SUPFAM" id="SSF56059">
    <property type="entry name" value="Glutathione synthetase ATP-binding domain-like"/>
    <property type="match status" value="1"/>
</dbReference>
<dbReference type="GO" id="GO:0046872">
    <property type="term" value="F:metal ion binding"/>
    <property type="evidence" value="ECO:0007669"/>
    <property type="project" value="UniProtKB-KW"/>
</dbReference>
<evidence type="ECO:0000256" key="8">
    <source>
        <dbReference type="ARBA" id="ARBA00022842"/>
    </source>
</evidence>
<dbReference type="Gene3D" id="3.30.1490.20">
    <property type="entry name" value="ATP-grasp fold, A domain"/>
    <property type="match status" value="1"/>
</dbReference>
<dbReference type="InterPro" id="IPR004215">
    <property type="entry name" value="GSHS_N"/>
</dbReference>
<dbReference type="InterPro" id="IPR016185">
    <property type="entry name" value="PreATP-grasp_dom_sf"/>
</dbReference>
<evidence type="ECO:0000256" key="1">
    <source>
        <dbReference type="ARBA" id="ARBA00001936"/>
    </source>
</evidence>
<evidence type="ECO:0000256" key="6">
    <source>
        <dbReference type="ARBA" id="ARBA00022741"/>
    </source>
</evidence>
<dbReference type="EMBL" id="JACHXZ010000001">
    <property type="protein sequence ID" value="MBB3166923.1"/>
    <property type="molecule type" value="Genomic_DNA"/>
</dbReference>
<dbReference type="InterPro" id="IPR004218">
    <property type="entry name" value="GSHS_ATP-bd"/>
</dbReference>
<keyword evidence="5" id="KW-0479">Metal-binding</keyword>
<dbReference type="RefSeq" id="WP_183907264.1">
    <property type="nucleotide sequence ID" value="NZ_JACHXZ010000001.1"/>
</dbReference>
<dbReference type="AlphaFoldDB" id="A0A839UHI8"/>
<dbReference type="GO" id="GO:0004363">
    <property type="term" value="F:glutathione synthase activity"/>
    <property type="evidence" value="ECO:0007669"/>
    <property type="project" value="UniProtKB-UniRule"/>
</dbReference>
<dbReference type="PANTHER" id="PTHR21621:SF4">
    <property type="entry name" value="GLUTATHIONE SYNTHETASE"/>
    <property type="match status" value="1"/>
</dbReference>
<dbReference type="InterPro" id="IPR011761">
    <property type="entry name" value="ATP-grasp"/>
</dbReference>
<keyword evidence="9" id="KW-0464">Manganese</keyword>
<sequence>MTYRVGIVMDPIHSFNPKKDTTLVLMQAAQARGWQVLAFEQGDLWLDQGRAMGEGRAVQVADDAHLGRTDWYQLGEPEVMALGTLDALLMRKDPPFDSEYVYSTYILEAAQREGSLIVNDPQSLRDCNEKVFATQFPACCPPVLVSRNNGRLRAFHQHHQDVIFKPLDGMGGSGIFRAKADDPNVGVILETLTRHGQETIMAQRYLPEIKDGDKRILVIDGKPVDYSLARVPSQGETRGNLAVGGTGRPQPLSERDRWIVAQVAPTLVAKGLLFVGLDVIGDYLTEINVTSPTCAREINTAYQTDIGGLLMDAIALRLEAR</sequence>
<dbReference type="Gene3D" id="3.30.470.20">
    <property type="entry name" value="ATP-grasp fold, B domain"/>
    <property type="match status" value="1"/>
</dbReference>
<dbReference type="Pfam" id="PF02951">
    <property type="entry name" value="GSH-S_N"/>
    <property type="match status" value="1"/>
</dbReference>
<comment type="pathway">
    <text evidence="10">Sulfur metabolism; glutathione biosynthesis; glutathione from L-cysteine and L-glutamate: step 2/2.</text>
</comment>
<dbReference type="SUPFAM" id="SSF52440">
    <property type="entry name" value="PreATP-grasp domain"/>
    <property type="match status" value="1"/>
</dbReference>
<comment type="caution">
    <text evidence="12">The sequence shown here is derived from an EMBL/GenBank/DDBJ whole genome shotgun (WGS) entry which is preliminary data.</text>
</comment>
<dbReference type="InterPro" id="IPR013815">
    <property type="entry name" value="ATP_grasp_subdomain_1"/>
</dbReference>
<dbReference type="FunFam" id="3.30.1490.20:FF:000009">
    <property type="entry name" value="Glutathione synthetase"/>
    <property type="match status" value="1"/>
</dbReference>
<keyword evidence="3 10" id="KW-0436">Ligase</keyword>
<comment type="cofactor">
    <cofactor evidence="1">
        <name>Mn(2+)</name>
        <dbReference type="ChEBI" id="CHEBI:29035"/>
    </cofactor>
</comment>
<comment type="similarity">
    <text evidence="10">Belongs to the prokaryotic GSH synthase family.</text>
</comment>
<dbReference type="EC" id="6.3.2.3" evidence="10"/>
<dbReference type="PROSITE" id="PS50975">
    <property type="entry name" value="ATP_GRASP"/>
    <property type="match status" value="1"/>
</dbReference>
<dbReference type="PANTHER" id="PTHR21621">
    <property type="entry name" value="RIBOSOMAL PROTEIN S6 MODIFICATION PROTEIN"/>
    <property type="match status" value="1"/>
</dbReference>
<feature type="domain" description="ATP-grasp" evidence="11">
    <location>
        <begin position="130"/>
        <end position="315"/>
    </location>
</feature>
<dbReference type="Gene3D" id="3.40.50.20">
    <property type="match status" value="1"/>
</dbReference>
<proteinExistence type="inferred from homology"/>
<dbReference type="GO" id="GO:0005524">
    <property type="term" value="F:ATP binding"/>
    <property type="evidence" value="ECO:0007669"/>
    <property type="project" value="UniProtKB-UniRule"/>
</dbReference>
<dbReference type="UniPathway" id="UPA00142">
    <property type="reaction ID" value="UER00210"/>
</dbReference>
<name>A0A839UHI8_9GAMM</name>
<evidence type="ECO:0000256" key="2">
    <source>
        <dbReference type="ARBA" id="ARBA00001946"/>
    </source>
</evidence>
<evidence type="ECO:0000313" key="12">
    <source>
        <dbReference type="EMBL" id="MBB3166923.1"/>
    </source>
</evidence>
<evidence type="ECO:0000259" key="11">
    <source>
        <dbReference type="PROSITE" id="PS50975"/>
    </source>
</evidence>
<evidence type="ECO:0000256" key="7">
    <source>
        <dbReference type="ARBA" id="ARBA00022840"/>
    </source>
</evidence>
<keyword evidence="13" id="KW-1185">Reference proteome</keyword>
<dbReference type="GO" id="GO:0005737">
    <property type="term" value="C:cytoplasm"/>
    <property type="evidence" value="ECO:0007669"/>
    <property type="project" value="TreeGrafter"/>
</dbReference>
<evidence type="ECO:0000256" key="4">
    <source>
        <dbReference type="ARBA" id="ARBA00022684"/>
    </source>
</evidence>
<reference evidence="12 13" key="1">
    <citation type="submission" date="2020-08" db="EMBL/GenBank/DDBJ databases">
        <title>Genomic Encyclopedia of Type Strains, Phase III (KMG-III): the genomes of soil and plant-associated and newly described type strains.</title>
        <authorList>
            <person name="Whitman W."/>
        </authorList>
    </citation>
    <scope>NUCLEOTIDE SEQUENCE [LARGE SCALE GENOMIC DNA]</scope>
    <source>
        <strain evidence="12 13">CECT 8571</strain>
    </source>
</reference>
<dbReference type="NCBIfam" id="TIGR01380">
    <property type="entry name" value="glut_syn"/>
    <property type="match status" value="1"/>
</dbReference>
<dbReference type="InterPro" id="IPR006284">
    <property type="entry name" value="Glut_synth_pro"/>
</dbReference>
<evidence type="ECO:0000313" key="13">
    <source>
        <dbReference type="Proteomes" id="UP000559987"/>
    </source>
</evidence>
<dbReference type="Proteomes" id="UP000559987">
    <property type="component" value="Unassembled WGS sequence"/>
</dbReference>
<comment type="catalytic activity">
    <reaction evidence="10">
        <text>gamma-L-glutamyl-L-cysteine + glycine + ATP = glutathione + ADP + phosphate + H(+)</text>
        <dbReference type="Rhea" id="RHEA:13557"/>
        <dbReference type="ChEBI" id="CHEBI:15378"/>
        <dbReference type="ChEBI" id="CHEBI:30616"/>
        <dbReference type="ChEBI" id="CHEBI:43474"/>
        <dbReference type="ChEBI" id="CHEBI:57305"/>
        <dbReference type="ChEBI" id="CHEBI:57925"/>
        <dbReference type="ChEBI" id="CHEBI:58173"/>
        <dbReference type="ChEBI" id="CHEBI:456216"/>
        <dbReference type="EC" id="6.3.2.3"/>
    </reaction>
</comment>
<keyword evidence="6 10" id="KW-0547">Nucleotide-binding</keyword>
<evidence type="ECO:0000256" key="9">
    <source>
        <dbReference type="ARBA" id="ARBA00023211"/>
    </source>
</evidence>
<accession>A0A839UHI8</accession>
<dbReference type="Pfam" id="PF02955">
    <property type="entry name" value="GSH-S_ATP"/>
    <property type="match status" value="1"/>
</dbReference>
<organism evidence="12 13">
    <name type="scientific">Simiduia aestuariiviva</name>
    <dbReference type="NCBI Taxonomy" id="1510459"/>
    <lineage>
        <taxon>Bacteria</taxon>
        <taxon>Pseudomonadati</taxon>
        <taxon>Pseudomonadota</taxon>
        <taxon>Gammaproteobacteria</taxon>
        <taxon>Cellvibrionales</taxon>
        <taxon>Cellvibrionaceae</taxon>
        <taxon>Simiduia</taxon>
    </lineage>
</organism>
<protein>
    <recommendedName>
        <fullName evidence="10">Glutathione synthetase</fullName>
        <ecNumber evidence="10">6.3.2.3</ecNumber>
    </recommendedName>
    <alternativeName>
        <fullName evidence="10">GSH synthetase</fullName>
        <shortName evidence="10">GSH-S</shortName>
        <shortName evidence="10">GSHase</shortName>
    </alternativeName>
    <alternativeName>
        <fullName evidence="10">Glutathione synthase</fullName>
    </alternativeName>
</protein>
<evidence type="ECO:0000256" key="10">
    <source>
        <dbReference type="HAMAP-Rule" id="MF_00162"/>
    </source>
</evidence>
<keyword evidence="7 10" id="KW-0067">ATP-binding</keyword>
<evidence type="ECO:0000256" key="5">
    <source>
        <dbReference type="ARBA" id="ARBA00022723"/>
    </source>
</evidence>
<evidence type="ECO:0000256" key="3">
    <source>
        <dbReference type="ARBA" id="ARBA00022598"/>
    </source>
</evidence>